<feature type="transmembrane region" description="Helical" evidence="1">
    <location>
        <begin position="109"/>
        <end position="131"/>
    </location>
</feature>
<reference evidence="2 3" key="1">
    <citation type="journal article" date="2012" name="BMC Genomics">
        <title>Comparative genomics of the white-rot fungi, Phanerochaete carnosa and P. chrysosporium, to elucidate the genetic basis of the distinct wood types they colonize.</title>
        <authorList>
            <person name="Suzuki H."/>
            <person name="MacDonald J."/>
            <person name="Syed K."/>
            <person name="Salamov A."/>
            <person name="Hori C."/>
            <person name="Aerts A."/>
            <person name="Henrissat B."/>
            <person name="Wiebenga A."/>
            <person name="vanKuyk P.A."/>
            <person name="Barry K."/>
            <person name="Lindquist E."/>
            <person name="LaButti K."/>
            <person name="Lapidus A."/>
            <person name="Lucas S."/>
            <person name="Coutinho P."/>
            <person name="Gong Y."/>
            <person name="Samejima M."/>
            <person name="Mahadevan R."/>
            <person name="Abou-Zaid M."/>
            <person name="de Vries R.P."/>
            <person name="Igarashi K."/>
            <person name="Yadav J.S."/>
            <person name="Grigoriev I.V."/>
            <person name="Master E.R."/>
        </authorList>
    </citation>
    <scope>NUCLEOTIDE SEQUENCE [LARGE SCALE GENOMIC DNA]</scope>
    <source>
        <strain evidence="2 3">HHB-10118-sp</strain>
    </source>
</reference>
<protein>
    <submittedName>
        <fullName evidence="2">Uncharacterized protein</fullName>
    </submittedName>
</protein>
<keyword evidence="3" id="KW-1185">Reference proteome</keyword>
<keyword evidence="1" id="KW-1133">Transmembrane helix</keyword>
<proteinExistence type="predicted"/>
<accession>K5VSK4</accession>
<dbReference type="Proteomes" id="UP000008370">
    <property type="component" value="Unassembled WGS sequence"/>
</dbReference>
<keyword evidence="1" id="KW-0472">Membrane</keyword>
<evidence type="ECO:0000256" key="1">
    <source>
        <dbReference type="SAM" id="Phobius"/>
    </source>
</evidence>
<dbReference type="RefSeq" id="XP_007397165.1">
    <property type="nucleotide sequence ID" value="XM_007397103.1"/>
</dbReference>
<dbReference type="GeneID" id="18910278"/>
<evidence type="ECO:0000313" key="2">
    <source>
        <dbReference type="EMBL" id="EKM54473.1"/>
    </source>
</evidence>
<dbReference type="HOGENOM" id="CLU_1366685_0_0_1"/>
<dbReference type="AlphaFoldDB" id="K5VSK4"/>
<dbReference type="InParanoid" id="K5VSK4"/>
<sequence>MWAGTARRSVNSVSDTSVVFTVVDSTGAHAQSSSFTVESGPDNSCVLVVSPYDFTQQGMGYGVTGVSSLPRPMGGRISISPRSTYAVLAAIASQSIVSESSPSGDPVPSGVIVAGVVAGVAAIALACFGVAHCRTYGRTARLYAPAPVELVPSSGPQYASVIDGWRTEEAGDSDEQTLGSLSRTSTIVSLRRDAMTPWRP</sequence>
<keyword evidence="1" id="KW-0812">Transmembrane</keyword>
<dbReference type="KEGG" id="pco:PHACADRAFT_185395"/>
<organism evidence="2 3">
    <name type="scientific">Phanerochaete carnosa (strain HHB-10118-sp)</name>
    <name type="common">White-rot fungus</name>
    <name type="synonym">Peniophora carnosa</name>
    <dbReference type="NCBI Taxonomy" id="650164"/>
    <lineage>
        <taxon>Eukaryota</taxon>
        <taxon>Fungi</taxon>
        <taxon>Dikarya</taxon>
        <taxon>Basidiomycota</taxon>
        <taxon>Agaricomycotina</taxon>
        <taxon>Agaricomycetes</taxon>
        <taxon>Polyporales</taxon>
        <taxon>Phanerochaetaceae</taxon>
        <taxon>Phanerochaete</taxon>
    </lineage>
</organism>
<dbReference type="OrthoDB" id="10661458at2759"/>
<dbReference type="EMBL" id="JH930473">
    <property type="protein sequence ID" value="EKM54473.1"/>
    <property type="molecule type" value="Genomic_DNA"/>
</dbReference>
<gene>
    <name evidence="2" type="ORF">PHACADRAFT_185395</name>
</gene>
<name>K5VSK4_PHACS</name>
<evidence type="ECO:0000313" key="3">
    <source>
        <dbReference type="Proteomes" id="UP000008370"/>
    </source>
</evidence>